<dbReference type="AlphaFoldDB" id="A0A9W4WZ76"/>
<evidence type="ECO:0000313" key="2">
    <source>
        <dbReference type="EMBL" id="CAI2190247.1"/>
    </source>
</evidence>
<keyword evidence="3" id="KW-1185">Reference proteome</keyword>
<evidence type="ECO:0000256" key="1">
    <source>
        <dbReference type="SAM" id="MobiDB-lite"/>
    </source>
</evidence>
<proteinExistence type="predicted"/>
<dbReference type="Proteomes" id="UP001153678">
    <property type="component" value="Unassembled WGS sequence"/>
</dbReference>
<organism evidence="2 3">
    <name type="scientific">Funneliformis geosporum</name>
    <dbReference type="NCBI Taxonomy" id="1117311"/>
    <lineage>
        <taxon>Eukaryota</taxon>
        <taxon>Fungi</taxon>
        <taxon>Fungi incertae sedis</taxon>
        <taxon>Mucoromycota</taxon>
        <taxon>Glomeromycotina</taxon>
        <taxon>Glomeromycetes</taxon>
        <taxon>Glomerales</taxon>
        <taxon>Glomeraceae</taxon>
        <taxon>Funneliformis</taxon>
    </lineage>
</organism>
<feature type="compositionally biased region" description="Acidic residues" evidence="1">
    <location>
        <begin position="152"/>
        <end position="175"/>
    </location>
</feature>
<sequence length="197" mass="20892">MDSYCRPEGGGTNIFPELITDRAGSRYLKMTVQPHSAGSSSCPGESGGYCTKGHVGMKESYGMTANDDNSGIYAFQDRNKIGIQQFGSVTIDRTIEEPEGLPSSNVLPATGITPASVPSTPFNPNQFPTSGNLTPTPTGSGEAEINVPDVDVSPDPDFDPSLDPDGTDPEIDSTQDPDKPTDPEIDPGYDPYDQDND</sequence>
<name>A0A9W4WZ76_9GLOM</name>
<feature type="region of interest" description="Disordered" evidence="1">
    <location>
        <begin position="98"/>
        <end position="197"/>
    </location>
</feature>
<reference evidence="2" key="1">
    <citation type="submission" date="2022-08" db="EMBL/GenBank/DDBJ databases">
        <authorList>
            <person name="Kallberg Y."/>
            <person name="Tangrot J."/>
            <person name="Rosling A."/>
        </authorList>
    </citation>
    <scope>NUCLEOTIDE SEQUENCE</scope>
    <source>
        <strain evidence="2">Wild A</strain>
    </source>
</reference>
<dbReference type="EMBL" id="CAMKVN010006408">
    <property type="protein sequence ID" value="CAI2190247.1"/>
    <property type="molecule type" value="Genomic_DNA"/>
</dbReference>
<accession>A0A9W4WZ76</accession>
<evidence type="ECO:0000313" key="3">
    <source>
        <dbReference type="Proteomes" id="UP001153678"/>
    </source>
</evidence>
<feature type="compositionally biased region" description="Polar residues" evidence="1">
    <location>
        <begin position="116"/>
        <end position="139"/>
    </location>
</feature>
<protein>
    <submittedName>
        <fullName evidence="2">10844_t:CDS:1</fullName>
    </submittedName>
</protein>
<feature type="compositionally biased region" description="Acidic residues" evidence="1">
    <location>
        <begin position="183"/>
        <end position="197"/>
    </location>
</feature>
<dbReference type="OrthoDB" id="10372828at2759"/>
<gene>
    <name evidence="2" type="ORF">FWILDA_LOCUS14480</name>
</gene>
<comment type="caution">
    <text evidence="2">The sequence shown here is derived from an EMBL/GenBank/DDBJ whole genome shotgun (WGS) entry which is preliminary data.</text>
</comment>